<protein>
    <recommendedName>
        <fullName evidence="1">DUF6440 domain-containing protein</fullName>
    </recommendedName>
</protein>
<dbReference type="eggNOG" id="ENOG5032SPI">
    <property type="taxonomic scope" value="Bacteria"/>
</dbReference>
<keyword evidence="3" id="KW-1185">Reference proteome</keyword>
<accession>E6MK64</accession>
<dbReference type="OrthoDB" id="9135364at2"/>
<sequence>MKKNDRFERVYQQGKLTTAEIWVDLETGVNYLYIGEGYGGGLTPLLDAAGKPVVTPVRA</sequence>
<feature type="domain" description="DUF6440" evidence="1">
    <location>
        <begin position="6"/>
        <end position="55"/>
    </location>
</feature>
<proteinExistence type="predicted"/>
<organism evidence="2 3">
    <name type="scientific">Pseudoramibacter alactolyticus ATCC 23263</name>
    <dbReference type="NCBI Taxonomy" id="887929"/>
    <lineage>
        <taxon>Bacteria</taxon>
        <taxon>Bacillati</taxon>
        <taxon>Bacillota</taxon>
        <taxon>Clostridia</taxon>
        <taxon>Eubacteriales</taxon>
        <taxon>Eubacteriaceae</taxon>
        <taxon>Pseudoramibacter</taxon>
    </lineage>
</organism>
<dbReference type="InterPro" id="IPR045515">
    <property type="entry name" value="DUF6440"/>
</dbReference>
<evidence type="ECO:0000259" key="1">
    <source>
        <dbReference type="Pfam" id="PF20037"/>
    </source>
</evidence>
<dbReference type="HOGENOM" id="CLU_173156_2_0_9"/>
<dbReference type="STRING" id="887929.HMP0721_2400"/>
<evidence type="ECO:0000313" key="3">
    <source>
        <dbReference type="Proteomes" id="UP000004754"/>
    </source>
</evidence>
<dbReference type="AlphaFoldDB" id="E6MK64"/>
<reference evidence="2 3" key="1">
    <citation type="submission" date="2010-12" db="EMBL/GenBank/DDBJ databases">
        <authorList>
            <person name="Muzny D."/>
            <person name="Qin X."/>
            <person name="Deng J."/>
            <person name="Jiang H."/>
            <person name="Liu Y."/>
            <person name="Qu J."/>
            <person name="Song X.-Z."/>
            <person name="Zhang L."/>
            <person name="Thornton R."/>
            <person name="Coyle M."/>
            <person name="Francisco L."/>
            <person name="Jackson L."/>
            <person name="Javaid M."/>
            <person name="Korchina V."/>
            <person name="Kovar C."/>
            <person name="Mata R."/>
            <person name="Mathew T."/>
            <person name="Ngo R."/>
            <person name="Nguyen L."/>
            <person name="Nguyen N."/>
            <person name="Okwuonu G."/>
            <person name="Ongeri F."/>
            <person name="Pham C."/>
            <person name="Simmons D."/>
            <person name="Wilczek-Boney K."/>
            <person name="Hale W."/>
            <person name="Jakkamsetti A."/>
            <person name="Pham P."/>
            <person name="Ruth R."/>
            <person name="San Lucas F."/>
            <person name="Warren J."/>
            <person name="Zhang J."/>
            <person name="Zhao Z."/>
            <person name="Zhou C."/>
            <person name="Zhu D."/>
            <person name="Lee S."/>
            <person name="Bess C."/>
            <person name="Blankenburg K."/>
            <person name="Forbes L."/>
            <person name="Fu Q."/>
            <person name="Gubbala S."/>
            <person name="Hirani K."/>
            <person name="Jayaseelan J.C."/>
            <person name="Lara F."/>
            <person name="Munidasa M."/>
            <person name="Palculict T."/>
            <person name="Patil S."/>
            <person name="Pu L.-L."/>
            <person name="Saada N."/>
            <person name="Tang L."/>
            <person name="Weissenberger G."/>
            <person name="Zhu Y."/>
            <person name="Hemphill L."/>
            <person name="Shang Y."/>
            <person name="Youmans B."/>
            <person name="Ayvaz T."/>
            <person name="Ross M."/>
            <person name="Santibanez J."/>
            <person name="Aqrawi P."/>
            <person name="Gross S."/>
            <person name="Joshi V."/>
            <person name="Fowler G."/>
            <person name="Nazareth L."/>
            <person name="Reid J."/>
            <person name="Worley K."/>
            <person name="Petrosino J."/>
            <person name="Highlander S."/>
            <person name="Gibbs R."/>
        </authorList>
    </citation>
    <scope>NUCLEOTIDE SEQUENCE [LARGE SCALE GENOMIC DNA]</scope>
    <source>
        <strain evidence="2 3">ATCC 23263</strain>
    </source>
</reference>
<dbReference type="Pfam" id="PF20037">
    <property type="entry name" value="DUF6440"/>
    <property type="match status" value="1"/>
</dbReference>
<gene>
    <name evidence="2" type="ORF">HMP0721_2400</name>
</gene>
<comment type="caution">
    <text evidence="2">The sequence shown here is derived from an EMBL/GenBank/DDBJ whole genome shotgun (WGS) entry which is preliminary data.</text>
</comment>
<dbReference type="RefSeq" id="WP_006599821.1">
    <property type="nucleotide sequence ID" value="NZ_GL622359.1"/>
</dbReference>
<dbReference type="Proteomes" id="UP000004754">
    <property type="component" value="Unassembled WGS sequence"/>
</dbReference>
<dbReference type="EMBL" id="AEQN01000033">
    <property type="protein sequence ID" value="EFV00583.1"/>
    <property type="molecule type" value="Genomic_DNA"/>
</dbReference>
<evidence type="ECO:0000313" key="2">
    <source>
        <dbReference type="EMBL" id="EFV00583.1"/>
    </source>
</evidence>
<name>E6MK64_9FIRM</name>